<dbReference type="AlphaFoldDB" id="A0A2I0T813"/>
<name>A0A2I0T813_LIMLA</name>
<dbReference type="PANTHER" id="PTHR33332">
    <property type="entry name" value="REVERSE TRANSCRIPTASE DOMAIN-CONTAINING PROTEIN"/>
    <property type="match status" value="1"/>
</dbReference>
<organism evidence="2 3">
    <name type="scientific">Limosa lapponica baueri</name>
    <dbReference type="NCBI Taxonomy" id="1758121"/>
    <lineage>
        <taxon>Eukaryota</taxon>
        <taxon>Metazoa</taxon>
        <taxon>Chordata</taxon>
        <taxon>Craniata</taxon>
        <taxon>Vertebrata</taxon>
        <taxon>Euteleostomi</taxon>
        <taxon>Archelosauria</taxon>
        <taxon>Archosauria</taxon>
        <taxon>Dinosauria</taxon>
        <taxon>Saurischia</taxon>
        <taxon>Theropoda</taxon>
        <taxon>Coelurosauria</taxon>
        <taxon>Aves</taxon>
        <taxon>Neognathae</taxon>
        <taxon>Neoaves</taxon>
        <taxon>Charadriiformes</taxon>
        <taxon>Scolopacidae</taxon>
        <taxon>Limosa</taxon>
    </lineage>
</organism>
<evidence type="ECO:0008006" key="4">
    <source>
        <dbReference type="Google" id="ProtNLM"/>
    </source>
</evidence>
<keyword evidence="3" id="KW-1185">Reference proteome</keyword>
<evidence type="ECO:0000256" key="1">
    <source>
        <dbReference type="SAM" id="MobiDB-lite"/>
    </source>
</evidence>
<feature type="region of interest" description="Disordered" evidence="1">
    <location>
        <begin position="1"/>
        <end position="24"/>
    </location>
</feature>
<dbReference type="Proteomes" id="UP000233556">
    <property type="component" value="Unassembled WGS sequence"/>
</dbReference>
<dbReference type="EMBL" id="KZ515868">
    <property type="protein sequence ID" value="PKU29918.1"/>
    <property type="molecule type" value="Genomic_DNA"/>
</dbReference>
<accession>A0A2I0T813</accession>
<feature type="compositionally biased region" description="Basic and acidic residues" evidence="1">
    <location>
        <begin position="12"/>
        <end position="22"/>
    </location>
</feature>
<gene>
    <name evidence="2" type="ORF">llap_19778</name>
</gene>
<sequence>MSPASSRRARRSAQEGKKEDPGNYRLASLTSIHGKVMVQLILETISRHMKDEKVIRRSQHGFTEGKSCLINSINFCDEVTDLVDEGHLQMTFADDTEMGEVADTPEVCAAIPKNLGRLEKLADRKLMKFNKGKYKVLHLRRNDPMYLLKRPWESCWTPMLNMNQ</sequence>
<reference evidence="3" key="2">
    <citation type="submission" date="2017-12" db="EMBL/GenBank/DDBJ databases">
        <title>Genome sequence of the Bar-tailed Godwit (Limosa lapponica baueri).</title>
        <authorList>
            <person name="Lima N.C.B."/>
            <person name="Parody-Merino A.M."/>
            <person name="Battley P.F."/>
            <person name="Fidler A.E."/>
            <person name="Prosdocimi F."/>
        </authorList>
    </citation>
    <scope>NUCLEOTIDE SEQUENCE [LARGE SCALE GENOMIC DNA]</scope>
</reference>
<protein>
    <recommendedName>
        <fullName evidence="4">Rna-directed dna polymerase from mobile element jockey-like</fullName>
    </recommendedName>
</protein>
<proteinExistence type="predicted"/>
<dbReference type="OrthoDB" id="416454at2759"/>
<reference evidence="3" key="1">
    <citation type="submission" date="2017-11" db="EMBL/GenBank/DDBJ databases">
        <authorList>
            <person name="Lima N.C."/>
            <person name="Parody-Merino A.M."/>
            <person name="Battley P.F."/>
            <person name="Fidler A.E."/>
            <person name="Prosdocimi F."/>
        </authorList>
    </citation>
    <scope>NUCLEOTIDE SEQUENCE [LARGE SCALE GENOMIC DNA]</scope>
</reference>
<evidence type="ECO:0000313" key="2">
    <source>
        <dbReference type="EMBL" id="PKU29918.1"/>
    </source>
</evidence>
<evidence type="ECO:0000313" key="3">
    <source>
        <dbReference type="Proteomes" id="UP000233556"/>
    </source>
</evidence>